<dbReference type="InterPro" id="IPR007138">
    <property type="entry name" value="ABM_dom"/>
</dbReference>
<dbReference type="EMBL" id="JANLFC010000014">
    <property type="protein sequence ID" value="MCR4447650.1"/>
    <property type="molecule type" value="Genomic_DNA"/>
</dbReference>
<dbReference type="SUPFAM" id="SSF54909">
    <property type="entry name" value="Dimeric alpha+beta barrel"/>
    <property type="match status" value="1"/>
</dbReference>
<dbReference type="RefSeq" id="WP_106842932.1">
    <property type="nucleotide sequence ID" value="NZ_CAWNZF010000024.1"/>
</dbReference>
<feature type="domain" description="ABM" evidence="1">
    <location>
        <begin position="2"/>
        <end position="90"/>
    </location>
</feature>
<evidence type="ECO:0000259" key="1">
    <source>
        <dbReference type="PROSITE" id="PS51725"/>
    </source>
</evidence>
<dbReference type="InterPro" id="IPR011008">
    <property type="entry name" value="Dimeric_a/b-barrel"/>
</dbReference>
<keyword evidence="3" id="KW-0560">Oxidoreductase</keyword>
<reference evidence="3" key="1">
    <citation type="submission" date="2017-10" db="EMBL/GenBank/DDBJ databases">
        <authorList>
            <person name="Colston S.M."/>
            <person name="Graf J."/>
        </authorList>
    </citation>
    <scope>NUCLEOTIDE SEQUENCE</scope>
    <source>
        <strain evidence="3">BAQ071013-135</strain>
    </source>
</reference>
<reference evidence="2" key="3">
    <citation type="submission" date="2022-08" db="EMBL/GenBank/DDBJ databases">
        <title>A global survey of hypervirulent Aeromonas hydrophila identified this emerging pathogen in farmed fish in the lower Mekong River basin.</title>
        <authorList>
            <person name="Xu T."/>
            <person name="Rasmussen-Ivey C.R."/>
            <person name="Moen F.S."/>
            <person name="Fernandez Bravo A."/>
            <person name="Lamy B."/>
            <person name="Beaz-Hidalgo R."/>
            <person name="Khan C.D."/>
            <person name="Castro Escarpulli G."/>
            <person name="Yasin I.S.M."/>
            <person name="Figueras M.J."/>
            <person name="Azzam Sayuti M."/>
            <person name="Karim M.M."/>
            <person name="Alam K.M."/>
            <person name="Le T.T.T."/>
            <person name="Thao N.H.P."/>
            <person name="Addo S."/>
            <person name="Duodu S."/>
            <person name="Ali S."/>
            <person name="Mey S."/>
            <person name="Somony T."/>
            <person name="Liles M.R."/>
        </authorList>
    </citation>
    <scope>NUCLEOTIDE SEQUENCE</scope>
    <source>
        <strain evidence="2">0.14</strain>
    </source>
</reference>
<name>A0AAX2UXE7_AERVE</name>
<comment type="caution">
    <text evidence="3">The sequence shown here is derived from an EMBL/GenBank/DDBJ whole genome shotgun (WGS) entry which is preliminary data.</text>
</comment>
<dbReference type="AlphaFoldDB" id="A0AAX2UXE7"/>
<dbReference type="Pfam" id="PF03992">
    <property type="entry name" value="ABM"/>
    <property type="match status" value="1"/>
</dbReference>
<organism evidence="3 4">
    <name type="scientific">Aeromonas veronii</name>
    <dbReference type="NCBI Taxonomy" id="654"/>
    <lineage>
        <taxon>Bacteria</taxon>
        <taxon>Pseudomonadati</taxon>
        <taxon>Pseudomonadota</taxon>
        <taxon>Gammaproteobacteria</taxon>
        <taxon>Aeromonadales</taxon>
        <taxon>Aeromonadaceae</taxon>
        <taxon>Aeromonas</taxon>
    </lineage>
</organism>
<dbReference type="Proteomes" id="UP000796104">
    <property type="component" value="Unassembled WGS sequence"/>
</dbReference>
<dbReference type="EMBL" id="PDXJ01000005">
    <property type="protein sequence ID" value="TND55921.1"/>
    <property type="molecule type" value="Genomic_DNA"/>
</dbReference>
<dbReference type="Proteomes" id="UP001204061">
    <property type="component" value="Unassembled WGS sequence"/>
</dbReference>
<dbReference type="PANTHER" id="PTHR33336">
    <property type="entry name" value="QUINOL MONOOXYGENASE YGIN-RELATED"/>
    <property type="match status" value="1"/>
</dbReference>
<dbReference type="InterPro" id="IPR050744">
    <property type="entry name" value="AI-2_Isomerase_LsrG"/>
</dbReference>
<dbReference type="Gene3D" id="3.30.70.100">
    <property type="match status" value="1"/>
</dbReference>
<sequence>MVTLTAVFYAKPGCEMSLQKILKNMLSPSRNESGCISYVLLNAIDQPSKFVFQEQFKDDEAFSEHTKTDYFNKMISEATPLLQDSPEITFYTVVSE</sequence>
<proteinExistence type="predicted"/>
<evidence type="ECO:0000313" key="4">
    <source>
        <dbReference type="Proteomes" id="UP000796104"/>
    </source>
</evidence>
<gene>
    <name evidence="3" type="ORF">CF123_04225</name>
    <name evidence="2" type="ORF">NS965_04550</name>
</gene>
<reference evidence="3" key="2">
    <citation type="journal article" date="2019" name="PLoS ONE">
        <title>Identification and characterization of putative Aeromonas spp. T3SS effectors.</title>
        <authorList>
            <person name="Rangel L.T."/>
            <person name="Marden J."/>
            <person name="Colston S."/>
            <person name="Setubal J.C."/>
            <person name="Graf J."/>
            <person name="Gogarten J.P."/>
        </authorList>
    </citation>
    <scope>NUCLEOTIDE SEQUENCE</scope>
    <source>
        <strain evidence="3">BAQ071013-135</strain>
    </source>
</reference>
<dbReference type="PROSITE" id="PS51725">
    <property type="entry name" value="ABM"/>
    <property type="match status" value="1"/>
</dbReference>
<dbReference type="PANTHER" id="PTHR33336:SF15">
    <property type="entry name" value="ABM DOMAIN-CONTAINING PROTEIN"/>
    <property type="match status" value="1"/>
</dbReference>
<keyword evidence="3" id="KW-0503">Monooxygenase</keyword>
<evidence type="ECO:0000313" key="2">
    <source>
        <dbReference type="EMBL" id="MCR4447650.1"/>
    </source>
</evidence>
<protein>
    <submittedName>
        <fullName evidence="3">Antibiotic biosynthesis monooxygenase</fullName>
    </submittedName>
</protein>
<evidence type="ECO:0000313" key="3">
    <source>
        <dbReference type="EMBL" id="TND55921.1"/>
    </source>
</evidence>
<accession>A0AAX2UXE7</accession>
<dbReference type="GO" id="GO:0004497">
    <property type="term" value="F:monooxygenase activity"/>
    <property type="evidence" value="ECO:0007669"/>
    <property type="project" value="UniProtKB-KW"/>
</dbReference>